<dbReference type="PANTHER" id="PTHR33977:SF1">
    <property type="entry name" value="ZINC ION BINDING PROTEIN"/>
    <property type="match status" value="1"/>
</dbReference>
<dbReference type="AlphaFoldDB" id="A0A6G0WFC5"/>
<comment type="caution">
    <text evidence="2">The sequence shown here is derived from an EMBL/GenBank/DDBJ whole genome shotgun (WGS) entry which is preliminary data.</text>
</comment>
<evidence type="ECO:0000313" key="3">
    <source>
        <dbReference type="Proteomes" id="UP000481153"/>
    </source>
</evidence>
<proteinExistence type="predicted"/>
<evidence type="ECO:0000313" key="2">
    <source>
        <dbReference type="EMBL" id="KAF0726060.1"/>
    </source>
</evidence>
<dbReference type="VEuPathDB" id="FungiDB:AeMF1_003396"/>
<sequence length="298" mass="34200">MGTTPSQALSKLTATVPPAQMPPLKTLQNCYRYFRHHNMQEHSNTSVMTHLLVERFFHTGLDENQAFSFGYNIVDGYPSIGYGGSDGPFKVGITTMSLLRRMDRDPSGFLFHWDATYKLNVKAYPVLVCGITDVARNFHPVAFFILGKESESEYAWAIESLMEIFTKVTGRQLLLTYVMADAGRAPALAIESRRNPLGVANVLMCFYHVISNVQKRLAGTSPRTKALVYRYIYYMHYSRSYHELLFNWQRTLPAWNSNVELTSRRFSGYFDEQWISSRSWQWQAYHTPPGFPATTGQR</sequence>
<name>A0A6G0WFC5_9STRA</name>
<organism evidence="2 3">
    <name type="scientific">Aphanomyces euteiches</name>
    <dbReference type="NCBI Taxonomy" id="100861"/>
    <lineage>
        <taxon>Eukaryota</taxon>
        <taxon>Sar</taxon>
        <taxon>Stramenopiles</taxon>
        <taxon>Oomycota</taxon>
        <taxon>Saprolegniomycetes</taxon>
        <taxon>Saprolegniales</taxon>
        <taxon>Verrucalvaceae</taxon>
        <taxon>Aphanomyces</taxon>
    </lineage>
</organism>
<dbReference type="Proteomes" id="UP000481153">
    <property type="component" value="Unassembled WGS sequence"/>
</dbReference>
<dbReference type="Pfam" id="PF10551">
    <property type="entry name" value="MULE"/>
    <property type="match status" value="1"/>
</dbReference>
<reference evidence="2 3" key="1">
    <citation type="submission" date="2019-07" db="EMBL/GenBank/DDBJ databases">
        <title>Genomics analysis of Aphanomyces spp. identifies a new class of oomycete effector associated with host adaptation.</title>
        <authorList>
            <person name="Gaulin E."/>
        </authorList>
    </citation>
    <scope>NUCLEOTIDE SEQUENCE [LARGE SCALE GENOMIC DNA]</scope>
    <source>
        <strain evidence="2 3">ATCC 201684</strain>
    </source>
</reference>
<gene>
    <name evidence="2" type="ORF">Ae201684_015610</name>
</gene>
<dbReference type="InterPro" id="IPR018289">
    <property type="entry name" value="MULE_transposase_dom"/>
</dbReference>
<keyword evidence="3" id="KW-1185">Reference proteome</keyword>
<dbReference type="PANTHER" id="PTHR33977">
    <property type="entry name" value="ZINC ION BINDING PROTEIN"/>
    <property type="match status" value="1"/>
</dbReference>
<feature type="domain" description="MULE transposase" evidence="1">
    <location>
        <begin position="112"/>
        <end position="212"/>
    </location>
</feature>
<protein>
    <recommendedName>
        <fullName evidence="1">MULE transposase domain-containing protein</fullName>
    </recommendedName>
</protein>
<accession>A0A6G0WFC5</accession>
<evidence type="ECO:0000259" key="1">
    <source>
        <dbReference type="Pfam" id="PF10551"/>
    </source>
</evidence>
<dbReference type="EMBL" id="VJMJ01000227">
    <property type="protein sequence ID" value="KAF0726060.1"/>
    <property type="molecule type" value="Genomic_DNA"/>
</dbReference>